<sequence length="120" mass="13798">MKTKHTVLFVVVHYTRKHGQTRSHAKGKKHKDKIALVSKVKTKKNLMFDFVKADQPISSRVVVDCQEPGPSELTQVEILIPDPPMSNFQQRNGQDPQATNKKPILSRWTLKKHYLRAETL</sequence>
<accession>A0A9D4RAK9</accession>
<name>A0A9D4RAK9_DREPO</name>
<reference evidence="1" key="1">
    <citation type="journal article" date="2019" name="bioRxiv">
        <title>The Genome of the Zebra Mussel, Dreissena polymorpha: A Resource for Invasive Species Research.</title>
        <authorList>
            <person name="McCartney M.A."/>
            <person name="Auch B."/>
            <person name="Kono T."/>
            <person name="Mallez S."/>
            <person name="Zhang Y."/>
            <person name="Obille A."/>
            <person name="Becker A."/>
            <person name="Abrahante J.E."/>
            <person name="Garbe J."/>
            <person name="Badalamenti J.P."/>
            <person name="Herman A."/>
            <person name="Mangelson H."/>
            <person name="Liachko I."/>
            <person name="Sullivan S."/>
            <person name="Sone E.D."/>
            <person name="Koren S."/>
            <person name="Silverstein K.A.T."/>
            <person name="Beckman K.B."/>
            <person name="Gohl D.M."/>
        </authorList>
    </citation>
    <scope>NUCLEOTIDE SEQUENCE</scope>
    <source>
        <strain evidence="1">Duluth1</strain>
        <tissue evidence="1">Whole animal</tissue>
    </source>
</reference>
<evidence type="ECO:0000313" key="1">
    <source>
        <dbReference type="EMBL" id="KAH3859275.1"/>
    </source>
</evidence>
<proteinExistence type="predicted"/>
<comment type="caution">
    <text evidence="1">The sequence shown here is derived from an EMBL/GenBank/DDBJ whole genome shotgun (WGS) entry which is preliminary data.</text>
</comment>
<dbReference type="Proteomes" id="UP000828390">
    <property type="component" value="Unassembled WGS sequence"/>
</dbReference>
<protein>
    <submittedName>
        <fullName evidence="1">Uncharacterized protein</fullName>
    </submittedName>
</protein>
<dbReference type="AlphaFoldDB" id="A0A9D4RAK9"/>
<keyword evidence="2" id="KW-1185">Reference proteome</keyword>
<gene>
    <name evidence="1" type="ORF">DPMN_101993</name>
</gene>
<evidence type="ECO:0000313" key="2">
    <source>
        <dbReference type="Proteomes" id="UP000828390"/>
    </source>
</evidence>
<reference evidence="1" key="2">
    <citation type="submission" date="2020-11" db="EMBL/GenBank/DDBJ databases">
        <authorList>
            <person name="McCartney M.A."/>
            <person name="Auch B."/>
            <person name="Kono T."/>
            <person name="Mallez S."/>
            <person name="Becker A."/>
            <person name="Gohl D.M."/>
            <person name="Silverstein K.A.T."/>
            <person name="Koren S."/>
            <person name="Bechman K.B."/>
            <person name="Herman A."/>
            <person name="Abrahante J.E."/>
            <person name="Garbe J."/>
        </authorList>
    </citation>
    <scope>NUCLEOTIDE SEQUENCE</scope>
    <source>
        <strain evidence="1">Duluth1</strain>
        <tissue evidence="1">Whole animal</tissue>
    </source>
</reference>
<dbReference type="EMBL" id="JAIWYP010000003">
    <property type="protein sequence ID" value="KAH3859275.1"/>
    <property type="molecule type" value="Genomic_DNA"/>
</dbReference>
<organism evidence="1 2">
    <name type="scientific">Dreissena polymorpha</name>
    <name type="common">Zebra mussel</name>
    <name type="synonym">Mytilus polymorpha</name>
    <dbReference type="NCBI Taxonomy" id="45954"/>
    <lineage>
        <taxon>Eukaryota</taxon>
        <taxon>Metazoa</taxon>
        <taxon>Spiralia</taxon>
        <taxon>Lophotrochozoa</taxon>
        <taxon>Mollusca</taxon>
        <taxon>Bivalvia</taxon>
        <taxon>Autobranchia</taxon>
        <taxon>Heteroconchia</taxon>
        <taxon>Euheterodonta</taxon>
        <taxon>Imparidentia</taxon>
        <taxon>Neoheterodontei</taxon>
        <taxon>Myida</taxon>
        <taxon>Dreissenoidea</taxon>
        <taxon>Dreissenidae</taxon>
        <taxon>Dreissena</taxon>
    </lineage>
</organism>